<gene>
    <name evidence="2" type="ORF">PAI11_33160</name>
</gene>
<proteinExistence type="predicted"/>
<keyword evidence="3" id="KW-1185">Reference proteome</keyword>
<sequence>MSEAERTDRRALGTAVTIDDIRELTGAATPHFAQQIRNRVARLIADLPAEHPARRFGEAEIARLTALGRNGEHRGQAAQPGMRVLPSAAVQEQ</sequence>
<dbReference type="AlphaFoldDB" id="H0E902"/>
<reference evidence="2 3" key="1">
    <citation type="journal article" date="2013" name="Biodegradation">
        <title>Quantitative proteomic analysis of ibuprofen-degrading Patulibacter sp. strain I11.</title>
        <authorList>
            <person name="Almeida B."/>
            <person name="Kjeldal H."/>
            <person name="Lolas I."/>
            <person name="Knudsen A.D."/>
            <person name="Carvalho G."/>
            <person name="Nielsen K.L."/>
            <person name="Barreto Crespo M.T."/>
            <person name="Stensballe A."/>
            <person name="Nielsen J.L."/>
        </authorList>
    </citation>
    <scope>NUCLEOTIDE SEQUENCE [LARGE SCALE GENOMIC DNA]</scope>
    <source>
        <strain evidence="2 3">I11</strain>
    </source>
</reference>
<evidence type="ECO:0000313" key="3">
    <source>
        <dbReference type="Proteomes" id="UP000005143"/>
    </source>
</evidence>
<feature type="region of interest" description="Disordered" evidence="1">
    <location>
        <begin position="71"/>
        <end position="93"/>
    </location>
</feature>
<evidence type="ECO:0000256" key="1">
    <source>
        <dbReference type="SAM" id="MobiDB-lite"/>
    </source>
</evidence>
<evidence type="ECO:0000313" key="2">
    <source>
        <dbReference type="EMBL" id="EHN09855.1"/>
    </source>
</evidence>
<name>H0E902_9ACTN</name>
<comment type="caution">
    <text evidence="2">The sequence shown here is derived from an EMBL/GenBank/DDBJ whole genome shotgun (WGS) entry which is preliminary data.</text>
</comment>
<dbReference type="EMBL" id="AGUD01000249">
    <property type="protein sequence ID" value="EHN09855.1"/>
    <property type="molecule type" value="Genomic_DNA"/>
</dbReference>
<protein>
    <submittedName>
        <fullName evidence="2">Uncharacterized protein</fullName>
    </submittedName>
</protein>
<dbReference type="OrthoDB" id="5244192at2"/>
<accession>H0E902</accession>
<organism evidence="2 3">
    <name type="scientific">Patulibacter medicamentivorans</name>
    <dbReference type="NCBI Taxonomy" id="1097667"/>
    <lineage>
        <taxon>Bacteria</taxon>
        <taxon>Bacillati</taxon>
        <taxon>Actinomycetota</taxon>
        <taxon>Thermoleophilia</taxon>
        <taxon>Solirubrobacterales</taxon>
        <taxon>Patulibacteraceae</taxon>
        <taxon>Patulibacter</taxon>
    </lineage>
</organism>
<dbReference type="RefSeq" id="WP_007577248.1">
    <property type="nucleotide sequence ID" value="NZ_AGUD01000249.1"/>
</dbReference>
<dbReference type="Proteomes" id="UP000005143">
    <property type="component" value="Unassembled WGS sequence"/>
</dbReference>